<evidence type="ECO:0000256" key="1">
    <source>
        <dbReference type="SAM" id="SignalP"/>
    </source>
</evidence>
<proteinExistence type="predicted"/>
<evidence type="ECO:0000313" key="3">
    <source>
        <dbReference type="Proteomes" id="UP000044841"/>
    </source>
</evidence>
<feature type="chain" id="PRO_5005502650" evidence="1">
    <location>
        <begin position="19"/>
        <end position="494"/>
    </location>
</feature>
<dbReference type="Pfam" id="PF10281">
    <property type="entry name" value="Ish1"/>
    <property type="match status" value="6"/>
</dbReference>
<keyword evidence="3" id="KW-1185">Reference proteome</keyword>
<reference evidence="2 3" key="1">
    <citation type="submission" date="2015-07" db="EMBL/GenBank/DDBJ databases">
        <authorList>
            <person name="Noorani M."/>
        </authorList>
    </citation>
    <scope>NUCLEOTIDE SEQUENCE [LARGE SCALE GENOMIC DNA]</scope>
    <source>
        <strain evidence="2">BBA 69670</strain>
    </source>
</reference>
<organism evidence="2 3">
    <name type="scientific">Rhizoctonia solani</name>
    <dbReference type="NCBI Taxonomy" id="456999"/>
    <lineage>
        <taxon>Eukaryota</taxon>
        <taxon>Fungi</taxon>
        <taxon>Dikarya</taxon>
        <taxon>Basidiomycota</taxon>
        <taxon>Agaricomycotina</taxon>
        <taxon>Agaricomycetes</taxon>
        <taxon>Cantharellales</taxon>
        <taxon>Ceratobasidiaceae</taxon>
        <taxon>Rhizoctonia</taxon>
    </lineage>
</organism>
<evidence type="ECO:0000313" key="2">
    <source>
        <dbReference type="EMBL" id="CUA70370.1"/>
    </source>
</evidence>
<dbReference type="Proteomes" id="UP000044841">
    <property type="component" value="Unassembled WGS sequence"/>
</dbReference>
<protein>
    <submittedName>
        <fullName evidence="2">Meiotic sister chromatid recombination protein 1 [Saccharomyces cerevisiae S288c]</fullName>
    </submittedName>
</protein>
<accession>A0A0K6FVS0</accession>
<dbReference type="AlphaFoldDB" id="A0A0K6FVS0"/>
<dbReference type="InterPro" id="IPR018803">
    <property type="entry name" value="Ish1/Msc1-like"/>
</dbReference>
<feature type="signal peptide" evidence="1">
    <location>
        <begin position="1"/>
        <end position="18"/>
    </location>
</feature>
<sequence length="494" mass="55282">MKISAVLAVTLLASSASASWFSSEPETPYEYAKWNQAQLEQWLKDHKIEAPQGASQKQLKDLVQENWNSAQTWSEVRINQASKALTDLKESAFDTWDESQLRSFLVEQGVVAPSGPKEKLVVTAKQYYRSYASAVSSFSAAASATASTAVYGDYGYQASKSASSASQSASSVAASSSARAAKALEDSKDYIYSSWSDSELRAYLEKHGVVKTQAELTREQLLAQMRTAYAAVTDPVYNAWSTSYMHQWLVDHGIIKSDYEKNRDKLVQQLQQYYYGTTDTVYSTWSDNQLRDWLIKHNIIKSDAQIKREKLQRLVKDNYLSAKDTAWHGWSDSEMRQWLIDNGYLRSDAQVKRDELVDLMNRKYNTASAKTADYLTWPDARLRAYLRAHGVDDSQIPATRPGLLHETRIRWVQTTNAIENFLLGIKQSVDSGKVWTESKLSAILNILGGQKQAAERKASEAGQYANQKADQATFAAQSLTAEAGKKTASVKGEL</sequence>
<gene>
    <name evidence="2" type="ORF">RSOLAG22IIIB_00730</name>
</gene>
<name>A0A0K6FVS0_9AGAM</name>
<dbReference type="EMBL" id="CYGV01001112">
    <property type="protein sequence ID" value="CUA70370.1"/>
    <property type="molecule type" value="Genomic_DNA"/>
</dbReference>
<keyword evidence="1" id="KW-0732">Signal</keyword>